<evidence type="ECO:0000313" key="2">
    <source>
        <dbReference type="EMBL" id="CAB4242017.1"/>
    </source>
</evidence>
<evidence type="ECO:0000313" key="1">
    <source>
        <dbReference type="EMBL" id="CAB4133898.1"/>
    </source>
</evidence>
<proteinExistence type="predicted"/>
<accession>A0A6J5TCG0</accession>
<protein>
    <submittedName>
        <fullName evidence="2">Uncharacterized protein</fullName>
    </submittedName>
</protein>
<name>A0A6J5TCG0_9CAUD</name>
<reference evidence="2" key="1">
    <citation type="submission" date="2020-05" db="EMBL/GenBank/DDBJ databases">
        <authorList>
            <person name="Chiriac C."/>
            <person name="Salcher M."/>
            <person name="Ghai R."/>
            <person name="Kavagutti S V."/>
        </authorList>
    </citation>
    <scope>NUCLEOTIDE SEQUENCE</scope>
</reference>
<dbReference type="EMBL" id="LR797827">
    <property type="protein sequence ID" value="CAB4242017.1"/>
    <property type="molecule type" value="Genomic_DNA"/>
</dbReference>
<sequence>MNNITFNTTLVTWVNNSSGVVTWTNNSSATVTWYSTAVNSGIIIADFIRITTPTTTYLLATTPNAMTIPAVDANPFNALGSLVKVNDVTRDIKSTANETTVTLVGIDTAMLGLVLNTNVKGCLIEMWHGFFDTNNQLITGGGIGGSGLYKFFTGYINSFSISEQWMEDLRMYFGTITVSASSIQIILQNRTAGRYTNDNAWQFFNAGDTSMNRVSYIETINYAFGKDAPPNS</sequence>
<gene>
    <name evidence="1" type="ORF">UFOVP263_44</name>
    <name evidence="2" type="ORF">UFOVP91_18</name>
</gene>
<organism evidence="2">
    <name type="scientific">uncultured Caudovirales phage</name>
    <dbReference type="NCBI Taxonomy" id="2100421"/>
    <lineage>
        <taxon>Viruses</taxon>
        <taxon>Duplodnaviria</taxon>
        <taxon>Heunggongvirae</taxon>
        <taxon>Uroviricota</taxon>
        <taxon>Caudoviricetes</taxon>
        <taxon>Peduoviridae</taxon>
        <taxon>Maltschvirus</taxon>
        <taxon>Maltschvirus maltsch</taxon>
    </lineage>
</organism>
<dbReference type="EMBL" id="LR796275">
    <property type="protein sequence ID" value="CAB4133898.1"/>
    <property type="molecule type" value="Genomic_DNA"/>
</dbReference>